<dbReference type="PANTHER" id="PTHR46401:SF2">
    <property type="entry name" value="GLYCOSYLTRANSFERASE WBBK-RELATED"/>
    <property type="match status" value="1"/>
</dbReference>
<dbReference type="SUPFAM" id="SSF53756">
    <property type="entry name" value="UDP-Glycosyltransferase/glycogen phosphorylase"/>
    <property type="match status" value="1"/>
</dbReference>
<sequence length="339" mass="37593">MTIGVDAGCLVAKKGGVYQTTYNLLTTLSQIDHQNHYELYTWQLVKHPFGKRMKNLVARPRPGWWFWGLPKQLACRRPAVFLGPAQALPAWSSGPTVVIVHDLGFEHWPKFYPQRRRLRRLTKLAVAKASRIVAVSQATKRDLVQLYQVPTAKIKVAWEGCDQKIFCPSPKPKKKAFLFVGAPKPSKNIAGLLAGFACFCQTRTDYELWLAGGNFAPLIGDRQKVKNLGLVNQKKLVSLYQQATALVSPAFYEGFGLPLVEALACGCPVVAGNTGSQPEVVGRAGLLVDPSDPKAIGQAMWQVITRQKQLVQAGLKRAALFSWQKFARQVMEAINEVKN</sequence>
<keyword evidence="1" id="KW-0808">Transferase</keyword>
<protein>
    <recommendedName>
        <fullName evidence="6">Glycosyltransferase family 1 protein</fullName>
    </recommendedName>
</protein>
<dbReference type="InterPro" id="IPR001296">
    <property type="entry name" value="Glyco_trans_1"/>
</dbReference>
<dbReference type="EMBL" id="PFEM01000031">
    <property type="protein sequence ID" value="PJE69984.1"/>
    <property type="molecule type" value="Genomic_DNA"/>
</dbReference>
<dbReference type="PANTHER" id="PTHR46401">
    <property type="entry name" value="GLYCOSYLTRANSFERASE WBBK-RELATED"/>
    <property type="match status" value="1"/>
</dbReference>
<dbReference type="GO" id="GO:0016757">
    <property type="term" value="F:glycosyltransferase activity"/>
    <property type="evidence" value="ECO:0007669"/>
    <property type="project" value="InterPro"/>
</dbReference>
<dbReference type="InterPro" id="IPR028098">
    <property type="entry name" value="Glyco_trans_4-like_N"/>
</dbReference>
<comment type="caution">
    <text evidence="4">The sequence shown here is derived from an EMBL/GenBank/DDBJ whole genome shotgun (WGS) entry which is preliminary data.</text>
</comment>
<evidence type="ECO:0000259" key="3">
    <source>
        <dbReference type="Pfam" id="PF13439"/>
    </source>
</evidence>
<evidence type="ECO:0000313" key="5">
    <source>
        <dbReference type="Proteomes" id="UP000231579"/>
    </source>
</evidence>
<proteinExistence type="predicted"/>
<dbReference type="CDD" id="cd03809">
    <property type="entry name" value="GT4_MtfB-like"/>
    <property type="match status" value="1"/>
</dbReference>
<dbReference type="Gene3D" id="3.40.50.2000">
    <property type="entry name" value="Glycogen Phosphorylase B"/>
    <property type="match status" value="2"/>
</dbReference>
<organism evidence="4 5">
    <name type="scientific">Candidatus Shapirobacteria bacterium CG10_big_fil_rev_8_21_14_0_10_48_15</name>
    <dbReference type="NCBI Taxonomy" id="1974484"/>
    <lineage>
        <taxon>Bacteria</taxon>
        <taxon>Candidatus Shapironibacteriota</taxon>
    </lineage>
</organism>
<accession>A0A2M8L6V6</accession>
<feature type="domain" description="Glycosyl transferase family 1" evidence="2">
    <location>
        <begin position="171"/>
        <end position="309"/>
    </location>
</feature>
<evidence type="ECO:0000256" key="1">
    <source>
        <dbReference type="ARBA" id="ARBA00022679"/>
    </source>
</evidence>
<name>A0A2M8L6V6_9BACT</name>
<dbReference type="Proteomes" id="UP000231579">
    <property type="component" value="Unassembled WGS sequence"/>
</dbReference>
<dbReference type="Pfam" id="PF13439">
    <property type="entry name" value="Glyco_transf_4"/>
    <property type="match status" value="1"/>
</dbReference>
<dbReference type="AlphaFoldDB" id="A0A2M8L6V6"/>
<evidence type="ECO:0000313" key="4">
    <source>
        <dbReference type="EMBL" id="PJE69984.1"/>
    </source>
</evidence>
<dbReference type="GO" id="GO:0009103">
    <property type="term" value="P:lipopolysaccharide biosynthetic process"/>
    <property type="evidence" value="ECO:0007669"/>
    <property type="project" value="TreeGrafter"/>
</dbReference>
<feature type="domain" description="Glycosyltransferase subfamily 4-like N-terminal" evidence="3">
    <location>
        <begin position="59"/>
        <end position="162"/>
    </location>
</feature>
<evidence type="ECO:0008006" key="6">
    <source>
        <dbReference type="Google" id="ProtNLM"/>
    </source>
</evidence>
<reference evidence="5" key="1">
    <citation type="submission" date="2017-09" db="EMBL/GenBank/DDBJ databases">
        <title>Depth-based differentiation of microbial function through sediment-hosted aquifers and enrichment of novel symbionts in the deep terrestrial subsurface.</title>
        <authorList>
            <person name="Probst A.J."/>
            <person name="Ladd B."/>
            <person name="Jarett J.K."/>
            <person name="Geller-Mcgrath D.E."/>
            <person name="Sieber C.M.K."/>
            <person name="Emerson J.B."/>
            <person name="Anantharaman K."/>
            <person name="Thomas B.C."/>
            <person name="Malmstrom R."/>
            <person name="Stieglmeier M."/>
            <person name="Klingl A."/>
            <person name="Woyke T."/>
            <person name="Ryan C.M."/>
            <person name="Banfield J.F."/>
        </authorList>
    </citation>
    <scope>NUCLEOTIDE SEQUENCE [LARGE SCALE GENOMIC DNA]</scope>
</reference>
<evidence type="ECO:0000259" key="2">
    <source>
        <dbReference type="Pfam" id="PF00534"/>
    </source>
</evidence>
<gene>
    <name evidence="4" type="ORF">COU97_02105</name>
</gene>
<dbReference type="Pfam" id="PF00534">
    <property type="entry name" value="Glycos_transf_1"/>
    <property type="match status" value="1"/>
</dbReference>